<keyword evidence="3" id="KW-1185">Reference proteome</keyword>
<reference evidence="2" key="1">
    <citation type="submission" date="2023-05" db="EMBL/GenBank/DDBJ databases">
        <authorList>
            <person name="Stuckert A."/>
        </authorList>
    </citation>
    <scope>NUCLEOTIDE SEQUENCE</scope>
</reference>
<organism evidence="2 3">
    <name type="scientific">Staurois parvus</name>
    <dbReference type="NCBI Taxonomy" id="386267"/>
    <lineage>
        <taxon>Eukaryota</taxon>
        <taxon>Metazoa</taxon>
        <taxon>Chordata</taxon>
        <taxon>Craniata</taxon>
        <taxon>Vertebrata</taxon>
        <taxon>Euteleostomi</taxon>
        <taxon>Amphibia</taxon>
        <taxon>Batrachia</taxon>
        <taxon>Anura</taxon>
        <taxon>Neobatrachia</taxon>
        <taxon>Ranoidea</taxon>
        <taxon>Ranidae</taxon>
        <taxon>Staurois</taxon>
    </lineage>
</organism>
<protein>
    <submittedName>
        <fullName evidence="2">Uncharacterized protein</fullName>
    </submittedName>
</protein>
<feature type="region of interest" description="Disordered" evidence="1">
    <location>
        <begin position="1"/>
        <end position="43"/>
    </location>
</feature>
<sequence length="43" mass="4606">MGPLCPCPNSKKPMKKVPGTSHGAPTDPRPSDSAQEPEWSVYP</sequence>
<accession>A0ABN9B6K3</accession>
<gene>
    <name evidence="2" type="ORF">SPARVUS_LOCUS2243244</name>
</gene>
<name>A0ABN9B6K3_9NEOB</name>
<proteinExistence type="predicted"/>
<evidence type="ECO:0000313" key="2">
    <source>
        <dbReference type="EMBL" id="CAI9543192.1"/>
    </source>
</evidence>
<dbReference type="EMBL" id="CATNWA010002552">
    <property type="protein sequence ID" value="CAI9543192.1"/>
    <property type="molecule type" value="Genomic_DNA"/>
</dbReference>
<dbReference type="Proteomes" id="UP001162483">
    <property type="component" value="Unassembled WGS sequence"/>
</dbReference>
<evidence type="ECO:0000256" key="1">
    <source>
        <dbReference type="SAM" id="MobiDB-lite"/>
    </source>
</evidence>
<evidence type="ECO:0000313" key="3">
    <source>
        <dbReference type="Proteomes" id="UP001162483"/>
    </source>
</evidence>
<comment type="caution">
    <text evidence="2">The sequence shown here is derived from an EMBL/GenBank/DDBJ whole genome shotgun (WGS) entry which is preliminary data.</text>
</comment>